<feature type="transmembrane region" description="Helical" evidence="1">
    <location>
        <begin position="146"/>
        <end position="166"/>
    </location>
</feature>
<dbReference type="Pfam" id="PF01944">
    <property type="entry name" value="SpoIIM"/>
    <property type="match status" value="1"/>
</dbReference>
<sequence>MRIKKSYALASSILLASLLSGILIAVFGFVNDELVPMYSSAQDFWSIFFRIFIKNFLIIIFMLIISLIPYLPALLLSVYNFIVFGASLGFSIMDVGMWGSLLRYLHGLLEIPVIIIGLALSLRFSHFICAKIWGKSGKATFHLKKMEIILTPLLLLAAGIIETIYIKEGL</sequence>
<proteinExistence type="predicted"/>
<protein>
    <submittedName>
        <fullName evidence="2">Stage II sporulation protein M</fullName>
    </submittedName>
</protein>
<gene>
    <name evidence="2" type="ORF">AALA52_04310</name>
</gene>
<name>A0ABV4D1M4_9LACT</name>
<feature type="transmembrane region" description="Helical" evidence="1">
    <location>
        <begin position="111"/>
        <end position="134"/>
    </location>
</feature>
<evidence type="ECO:0000313" key="3">
    <source>
        <dbReference type="Proteomes" id="UP001565283"/>
    </source>
</evidence>
<organism evidence="2 3">
    <name type="scientific">Lactococcus ileimucosae</name>
    <dbReference type="NCBI Taxonomy" id="2941329"/>
    <lineage>
        <taxon>Bacteria</taxon>
        <taxon>Bacillati</taxon>
        <taxon>Bacillota</taxon>
        <taxon>Bacilli</taxon>
        <taxon>Lactobacillales</taxon>
        <taxon>Streptococcaceae</taxon>
        <taxon>Lactococcus</taxon>
    </lineage>
</organism>
<keyword evidence="3" id="KW-1185">Reference proteome</keyword>
<dbReference type="InterPro" id="IPR002798">
    <property type="entry name" value="SpoIIM-like"/>
</dbReference>
<keyword evidence="1" id="KW-0472">Membrane</keyword>
<evidence type="ECO:0000256" key="1">
    <source>
        <dbReference type="SAM" id="Phobius"/>
    </source>
</evidence>
<feature type="transmembrane region" description="Helical" evidence="1">
    <location>
        <begin position="7"/>
        <end position="27"/>
    </location>
</feature>
<keyword evidence="1" id="KW-1133">Transmembrane helix</keyword>
<keyword evidence="1" id="KW-0812">Transmembrane</keyword>
<feature type="transmembrane region" description="Helical" evidence="1">
    <location>
        <begin position="47"/>
        <end position="71"/>
    </location>
</feature>
<accession>A0ABV4D1M4</accession>
<comment type="caution">
    <text evidence="2">The sequence shown here is derived from an EMBL/GenBank/DDBJ whole genome shotgun (WGS) entry which is preliminary data.</text>
</comment>
<evidence type="ECO:0000313" key="2">
    <source>
        <dbReference type="EMBL" id="MEY8443466.1"/>
    </source>
</evidence>
<dbReference type="RefSeq" id="WP_369948134.1">
    <property type="nucleotide sequence ID" value="NZ_JBCLSH010000010.1"/>
</dbReference>
<feature type="transmembrane region" description="Helical" evidence="1">
    <location>
        <begin position="78"/>
        <end position="99"/>
    </location>
</feature>
<dbReference type="EMBL" id="JBCLSH010000010">
    <property type="protein sequence ID" value="MEY8443466.1"/>
    <property type="molecule type" value="Genomic_DNA"/>
</dbReference>
<dbReference type="Proteomes" id="UP001565283">
    <property type="component" value="Unassembled WGS sequence"/>
</dbReference>
<reference evidence="2 3" key="1">
    <citation type="submission" date="2024-03" db="EMBL/GenBank/DDBJ databases">
        <title>Mouse gut bacterial collection (mGBC) of GemPharmatech.</title>
        <authorList>
            <person name="He Y."/>
            <person name="Dong L."/>
            <person name="Wu D."/>
            <person name="Gao X."/>
            <person name="Lin Z."/>
        </authorList>
    </citation>
    <scope>NUCLEOTIDE SEQUENCE [LARGE SCALE GENOMIC DNA]</scope>
    <source>
        <strain evidence="2 3">61-15</strain>
    </source>
</reference>